<protein>
    <recommendedName>
        <fullName evidence="2">Surface presentation of antigen domain-containing protein</fullName>
    </recommendedName>
</protein>
<organism evidence="3 4">
    <name type="scientific">Acerihabitans arboris</name>
    <dbReference type="NCBI Taxonomy" id="2691583"/>
    <lineage>
        <taxon>Bacteria</taxon>
        <taxon>Pseudomonadati</taxon>
        <taxon>Pseudomonadota</taxon>
        <taxon>Gammaproteobacteria</taxon>
        <taxon>Enterobacterales</taxon>
        <taxon>Pectobacteriaceae</taxon>
        <taxon>Acerihabitans</taxon>
    </lineage>
</organism>
<dbReference type="AlphaFoldDB" id="A0A845SFX0"/>
<evidence type="ECO:0000256" key="1">
    <source>
        <dbReference type="SAM" id="MobiDB-lite"/>
    </source>
</evidence>
<dbReference type="Pfam" id="PF02510">
    <property type="entry name" value="SPAN"/>
    <property type="match status" value="1"/>
</dbReference>
<evidence type="ECO:0000313" key="4">
    <source>
        <dbReference type="Proteomes" id="UP000461443"/>
    </source>
</evidence>
<reference evidence="3 4" key="2">
    <citation type="submission" date="2020-02" db="EMBL/GenBank/DDBJ databases">
        <title>The new genus of Enterobacteriales.</title>
        <authorList>
            <person name="Kim I.S."/>
        </authorList>
    </citation>
    <scope>NUCLEOTIDE SEQUENCE [LARGE SCALE GENOMIC DNA]</scope>
    <source>
        <strain evidence="3 4">SAP-6</strain>
    </source>
</reference>
<accession>A0A845SFX0</accession>
<dbReference type="RefSeq" id="WP_162364191.1">
    <property type="nucleotide sequence ID" value="NZ_WUBS01000001.1"/>
</dbReference>
<name>A0A845SFX0_9GAMM</name>
<feature type="region of interest" description="Disordered" evidence="1">
    <location>
        <begin position="265"/>
        <end position="295"/>
    </location>
</feature>
<feature type="compositionally biased region" description="Basic and acidic residues" evidence="1">
    <location>
        <begin position="276"/>
        <end position="295"/>
    </location>
</feature>
<feature type="domain" description="Surface presentation of antigen" evidence="2">
    <location>
        <begin position="222"/>
        <end position="295"/>
    </location>
</feature>
<sequence>MVIIDNLARGLAVSPDNSVESIDDIARRLRRDEDGMDVKKLRGKPKQASADNGHYAFIPATMARREDVLTLNGMLITAKTTMPIRQIQFPDQAQEPSAAARERETLPARVKCLPVLAGAAMKNSEPRDEGARAGAMVAQTALPEGDNQPAPGDGGRTPADKSSGESVDARILAGLPPGATQGTPTPSENQLAEARVGHPALPRQANPGPEANMSQENRGANAGHTLTYAFHSVPGDHSVRVSTGQGVTLSPSSHEVIRHMANHQMPGDYRILPAGDEQRRQQRDQHQEQKQEDDE</sequence>
<gene>
    <name evidence="3" type="ORF">GRH90_01900</name>
</gene>
<keyword evidence="4" id="KW-1185">Reference proteome</keyword>
<dbReference type="InterPro" id="IPR056746">
    <property type="entry name" value="SPAN_dom"/>
</dbReference>
<evidence type="ECO:0000259" key="2">
    <source>
        <dbReference type="Pfam" id="PF02510"/>
    </source>
</evidence>
<dbReference type="Proteomes" id="UP000461443">
    <property type="component" value="Unassembled WGS sequence"/>
</dbReference>
<feature type="region of interest" description="Disordered" evidence="1">
    <location>
        <begin position="142"/>
        <end position="166"/>
    </location>
</feature>
<proteinExistence type="predicted"/>
<comment type="caution">
    <text evidence="3">The sequence shown here is derived from an EMBL/GenBank/DDBJ whole genome shotgun (WGS) entry which is preliminary data.</text>
</comment>
<evidence type="ECO:0000313" key="3">
    <source>
        <dbReference type="EMBL" id="NDL61521.1"/>
    </source>
</evidence>
<reference evidence="3 4" key="1">
    <citation type="submission" date="2019-12" db="EMBL/GenBank/DDBJ databases">
        <authorList>
            <person name="Lee S.D."/>
        </authorList>
    </citation>
    <scope>NUCLEOTIDE SEQUENCE [LARGE SCALE GENOMIC DNA]</scope>
    <source>
        <strain evidence="3 4">SAP-6</strain>
    </source>
</reference>
<dbReference type="EMBL" id="WUBS01000001">
    <property type="protein sequence ID" value="NDL61521.1"/>
    <property type="molecule type" value="Genomic_DNA"/>
</dbReference>